<dbReference type="InterPro" id="IPR034660">
    <property type="entry name" value="DinB/YfiT-like"/>
</dbReference>
<sequence>MDVFAEIAVERRALADELTSLTPQQRSTQSLCSAWTVHDVLAHLVMPLEVSLPRVVLAVLVAGGNFDRANQRVTRTLARRPFGELCRALREGADSRFTPPGAGPQAPLVDVLVHRADIRRPLGLRHEIPAPRARSALEFLVTSPSGLVPRGALSGLRLTAQDVGFAHGDGPEVSGPVDALLLAVTGRTAGLEDLTGEGVDLLRARIA</sequence>
<evidence type="ECO:0000313" key="2">
    <source>
        <dbReference type="EMBL" id="MEZ0493236.1"/>
    </source>
</evidence>
<proteinExistence type="predicted"/>
<dbReference type="InterPro" id="IPR024344">
    <property type="entry name" value="MDMPI_metal-binding"/>
</dbReference>
<keyword evidence="3" id="KW-1185">Reference proteome</keyword>
<dbReference type="InterPro" id="IPR017517">
    <property type="entry name" value="Maleyloyr_isom"/>
</dbReference>
<gene>
    <name evidence="2" type="ORF">AB2L28_13420</name>
</gene>
<feature type="domain" description="Mycothiol-dependent maleylpyruvate isomerase metal-binding" evidence="1">
    <location>
        <begin position="10"/>
        <end position="95"/>
    </location>
</feature>
<organism evidence="2 3">
    <name type="scientific">Kineococcus mangrovi</name>
    <dbReference type="NCBI Taxonomy" id="1660183"/>
    <lineage>
        <taxon>Bacteria</taxon>
        <taxon>Bacillati</taxon>
        <taxon>Actinomycetota</taxon>
        <taxon>Actinomycetes</taxon>
        <taxon>Kineosporiales</taxon>
        <taxon>Kineosporiaceae</taxon>
        <taxon>Kineococcus</taxon>
    </lineage>
</organism>
<evidence type="ECO:0000259" key="1">
    <source>
        <dbReference type="Pfam" id="PF11716"/>
    </source>
</evidence>
<dbReference type="Pfam" id="PF11716">
    <property type="entry name" value="MDMPI_N"/>
    <property type="match status" value="1"/>
</dbReference>
<accession>A0ABV4I413</accession>
<dbReference type="NCBIfam" id="TIGR03083">
    <property type="entry name" value="maleylpyruvate isomerase family mycothiol-dependent enzyme"/>
    <property type="match status" value="1"/>
</dbReference>
<dbReference type="RefSeq" id="WP_370719485.1">
    <property type="nucleotide sequence ID" value="NZ_JBGGTQ010000006.1"/>
</dbReference>
<protein>
    <submittedName>
        <fullName evidence="2">Maleylpyruvate isomerase family mycothiol-dependent enzyme</fullName>
    </submittedName>
</protein>
<name>A0ABV4I413_9ACTN</name>
<dbReference type="GO" id="GO:0016853">
    <property type="term" value="F:isomerase activity"/>
    <property type="evidence" value="ECO:0007669"/>
    <property type="project" value="UniProtKB-KW"/>
</dbReference>
<dbReference type="Proteomes" id="UP001566476">
    <property type="component" value="Unassembled WGS sequence"/>
</dbReference>
<dbReference type="SUPFAM" id="SSF109854">
    <property type="entry name" value="DinB/YfiT-like putative metalloenzymes"/>
    <property type="match status" value="1"/>
</dbReference>
<dbReference type="EMBL" id="JBGGTQ010000006">
    <property type="protein sequence ID" value="MEZ0493236.1"/>
    <property type="molecule type" value="Genomic_DNA"/>
</dbReference>
<reference evidence="2 3" key="1">
    <citation type="submission" date="2024-07" db="EMBL/GenBank/DDBJ databases">
        <authorList>
            <person name="Thanompreechachai J."/>
            <person name="Duangmal K."/>
        </authorList>
    </citation>
    <scope>NUCLEOTIDE SEQUENCE [LARGE SCALE GENOMIC DNA]</scope>
    <source>
        <strain evidence="2 3">TBRC 1896</strain>
    </source>
</reference>
<comment type="caution">
    <text evidence="2">The sequence shown here is derived from an EMBL/GenBank/DDBJ whole genome shotgun (WGS) entry which is preliminary data.</text>
</comment>
<evidence type="ECO:0000313" key="3">
    <source>
        <dbReference type="Proteomes" id="UP001566476"/>
    </source>
</evidence>
<dbReference type="Gene3D" id="1.20.120.450">
    <property type="entry name" value="dinb family like domain"/>
    <property type="match status" value="1"/>
</dbReference>
<keyword evidence="2" id="KW-0413">Isomerase</keyword>